<sequence length="254" mass="30678">MSEQLEFFLLEFLLFLICVGSSVAGAYFPGHKMWVQYTNNCVSIFKLKNLPFIIKEYKYKYVSWFVFFTLFNCLALSMFLWIWFNVTKDIYQGENILLFIPFIIVFLLSDALIFILFKKFWNEIKEIGIYSKKEAVETFKKFQSEIKFKNIKSFQIIGHSQNTIQDYPFQFQQRNYQRKIKKLINKKTNEEKYDIKLITLFNNYLKIYAIFIKRISKEKYDVIIENSEQSIYFPDIIINNFFAYVNQAQKEFSN</sequence>
<keyword evidence="1" id="KW-0472">Membrane</keyword>
<protein>
    <recommendedName>
        <fullName evidence="4">Transmembrane protein</fullName>
    </recommendedName>
</protein>
<evidence type="ECO:0000313" key="3">
    <source>
        <dbReference type="Proteomes" id="UP000584587"/>
    </source>
</evidence>
<dbReference type="EMBL" id="JAAVVK010000002">
    <property type="protein sequence ID" value="NKE38522.1"/>
    <property type="molecule type" value="Genomic_DNA"/>
</dbReference>
<comment type="caution">
    <text evidence="2">The sequence shown here is derived from an EMBL/GenBank/DDBJ whole genome shotgun (WGS) entry which is preliminary data.</text>
</comment>
<feature type="transmembrane region" description="Helical" evidence="1">
    <location>
        <begin position="7"/>
        <end position="28"/>
    </location>
</feature>
<organism evidence="2 3">
    <name type="scientific">Spiroplasma platyhelix PALS-1</name>
    <dbReference type="NCBI Taxonomy" id="1276218"/>
    <lineage>
        <taxon>Bacteria</taxon>
        <taxon>Bacillati</taxon>
        <taxon>Mycoplasmatota</taxon>
        <taxon>Mollicutes</taxon>
        <taxon>Entomoplasmatales</taxon>
        <taxon>Spiroplasmataceae</taxon>
        <taxon>Spiroplasma</taxon>
    </lineage>
</organism>
<feature type="transmembrane region" description="Helical" evidence="1">
    <location>
        <begin position="61"/>
        <end position="84"/>
    </location>
</feature>
<reference evidence="2 3" key="1">
    <citation type="submission" date="2020-04" db="EMBL/GenBank/DDBJ databases">
        <title>Complete genome sequence of Spiroplasma platyhelix ATCC 51748, an insect isolate.</title>
        <authorList>
            <person name="Green E.A."/>
            <person name="Klassen J.L."/>
        </authorList>
    </citation>
    <scope>NUCLEOTIDE SEQUENCE [LARGE SCALE GENOMIC DNA]</scope>
    <source>
        <strain evidence="2 3">PALS-1</strain>
    </source>
</reference>
<keyword evidence="1" id="KW-0812">Transmembrane</keyword>
<evidence type="ECO:0000256" key="1">
    <source>
        <dbReference type="SAM" id="Phobius"/>
    </source>
</evidence>
<accession>A0A846TWG9</accession>
<evidence type="ECO:0008006" key="4">
    <source>
        <dbReference type="Google" id="ProtNLM"/>
    </source>
</evidence>
<dbReference type="RefSeq" id="WP_168105004.1">
    <property type="nucleotide sequence ID" value="NZ_CP051215.1"/>
</dbReference>
<gene>
    <name evidence="2" type="ORF">HER12_01985</name>
</gene>
<dbReference type="Proteomes" id="UP000584587">
    <property type="component" value="Unassembled WGS sequence"/>
</dbReference>
<keyword evidence="3" id="KW-1185">Reference proteome</keyword>
<proteinExistence type="predicted"/>
<dbReference type="AlphaFoldDB" id="A0A846TWG9"/>
<evidence type="ECO:0000313" key="2">
    <source>
        <dbReference type="EMBL" id="NKE38522.1"/>
    </source>
</evidence>
<keyword evidence="1" id="KW-1133">Transmembrane helix</keyword>
<name>A0A846TWG9_9MOLU</name>
<feature type="transmembrane region" description="Helical" evidence="1">
    <location>
        <begin position="96"/>
        <end position="117"/>
    </location>
</feature>